<evidence type="ECO:0000256" key="6">
    <source>
        <dbReference type="ARBA" id="ARBA00022552"/>
    </source>
</evidence>
<evidence type="ECO:0000256" key="4">
    <source>
        <dbReference type="ARBA" id="ARBA00012785"/>
    </source>
</evidence>
<dbReference type="AlphaFoldDB" id="A0A3B0YTV2"/>
<keyword evidence="6" id="KW-0698">rRNA processing</keyword>
<organism evidence="13">
    <name type="scientific">hydrothermal vent metagenome</name>
    <dbReference type="NCBI Taxonomy" id="652676"/>
    <lineage>
        <taxon>unclassified sequences</taxon>
        <taxon>metagenomes</taxon>
        <taxon>ecological metagenomes</taxon>
    </lineage>
</organism>
<dbReference type="SMART" id="SM00363">
    <property type="entry name" value="S4"/>
    <property type="match status" value="1"/>
</dbReference>
<dbReference type="NCBIfam" id="NF008249">
    <property type="entry name" value="PRK11025.1"/>
    <property type="match status" value="1"/>
</dbReference>
<dbReference type="PANTHER" id="PTHR21600:SF92">
    <property type="entry name" value="RIBOSOMAL LARGE SUBUNIT PSEUDOURIDINE SYNTHASE C"/>
    <property type="match status" value="1"/>
</dbReference>
<dbReference type="GO" id="GO:0000455">
    <property type="term" value="P:enzyme-directed rRNA pseudouridine synthesis"/>
    <property type="evidence" value="ECO:0007669"/>
    <property type="project" value="TreeGrafter"/>
</dbReference>
<dbReference type="GO" id="GO:0003723">
    <property type="term" value="F:RNA binding"/>
    <property type="evidence" value="ECO:0007669"/>
    <property type="project" value="UniProtKB-KW"/>
</dbReference>
<dbReference type="Gene3D" id="3.30.2350.10">
    <property type="entry name" value="Pseudouridine synthase"/>
    <property type="match status" value="1"/>
</dbReference>
<keyword evidence="7" id="KW-0694">RNA-binding</keyword>
<dbReference type="InterPro" id="IPR002942">
    <property type="entry name" value="S4_RNA-bd"/>
</dbReference>
<evidence type="ECO:0000313" key="13">
    <source>
        <dbReference type="EMBL" id="VAW80080.1"/>
    </source>
</evidence>
<comment type="function">
    <text evidence="2">Responsible for synthesis of pseudouridine from uracil at positions 955, 2504 and 2580 in 23S ribosomal RNA.</text>
</comment>
<dbReference type="PANTHER" id="PTHR21600">
    <property type="entry name" value="MITOCHONDRIAL RNA PSEUDOURIDINE SYNTHASE"/>
    <property type="match status" value="1"/>
</dbReference>
<dbReference type="Pfam" id="PF00849">
    <property type="entry name" value="PseudoU_synth_2"/>
    <property type="match status" value="1"/>
</dbReference>
<dbReference type="SUPFAM" id="SSF55120">
    <property type="entry name" value="Pseudouridine synthase"/>
    <property type="match status" value="1"/>
</dbReference>
<dbReference type="InterPro" id="IPR006224">
    <property type="entry name" value="PsdUridine_synth_RluA-like_CS"/>
</dbReference>
<reference evidence="13" key="1">
    <citation type="submission" date="2018-06" db="EMBL/GenBank/DDBJ databases">
        <authorList>
            <person name="Zhirakovskaya E."/>
        </authorList>
    </citation>
    <scope>NUCLEOTIDE SEQUENCE</scope>
</reference>
<evidence type="ECO:0000256" key="2">
    <source>
        <dbReference type="ARBA" id="ARBA00002876"/>
    </source>
</evidence>
<gene>
    <name evidence="13" type="ORF">MNBD_GAMMA13-150</name>
</gene>
<keyword evidence="8 13" id="KW-0413">Isomerase</keyword>
<sequence length="324" mass="36339">MENLPKPAVHWLDISAEQAGQRIDNFLLRVLKGVPKSRIYRLLRKGEVRVNKGRAKPEYRLKTGDSVRIPPVRLAESKPTVTPGGRVLERLANAIIHEDERLLVLDKPSGMAVHGGSGLSYGVIEGLRALRPQAPYLELVHRLDRETSGCLLIAKKRSELRTLHALLRNNGIQKRYLLLAHGDWSNGPWTVGAALKKNLLQGGERLVQVDEINGKPSLTRFRRLEGYAGASLVEAELETGRTHQIRVHAAHVGHPLAGDKKYGNAEFNRDMGQKGLKRLFLHAHYIAFRDPDRHREVEISAPLSHELRAVIQQLEATPDTRARK</sequence>
<dbReference type="Gene3D" id="3.10.290.10">
    <property type="entry name" value="RNA-binding S4 domain"/>
    <property type="match status" value="1"/>
</dbReference>
<accession>A0A3B0YTV2</accession>
<evidence type="ECO:0000256" key="3">
    <source>
        <dbReference type="ARBA" id="ARBA00010876"/>
    </source>
</evidence>
<dbReference type="EC" id="5.4.99.24" evidence="4"/>
<dbReference type="InterPro" id="IPR006145">
    <property type="entry name" value="PsdUridine_synth_RsuA/RluA"/>
</dbReference>
<evidence type="ECO:0000256" key="5">
    <source>
        <dbReference type="ARBA" id="ARBA00017128"/>
    </source>
</evidence>
<evidence type="ECO:0000259" key="12">
    <source>
        <dbReference type="SMART" id="SM00363"/>
    </source>
</evidence>
<evidence type="ECO:0000256" key="1">
    <source>
        <dbReference type="ARBA" id="ARBA00000381"/>
    </source>
</evidence>
<dbReference type="EMBL" id="UOFK01000211">
    <property type="protein sequence ID" value="VAW80080.1"/>
    <property type="molecule type" value="Genomic_DNA"/>
</dbReference>
<comment type="catalytic activity">
    <reaction evidence="1">
        <text>uridine(955/2504/2580) in 23S rRNA = pseudouridine(955/2504/2580) in 23S rRNA</text>
        <dbReference type="Rhea" id="RHEA:42528"/>
        <dbReference type="Rhea" id="RHEA-COMP:10099"/>
        <dbReference type="Rhea" id="RHEA-COMP:10100"/>
        <dbReference type="ChEBI" id="CHEBI:65314"/>
        <dbReference type="ChEBI" id="CHEBI:65315"/>
        <dbReference type="EC" id="5.4.99.24"/>
    </reaction>
</comment>
<dbReference type="InterPro" id="IPR036986">
    <property type="entry name" value="S4_RNA-bd_sf"/>
</dbReference>
<dbReference type="CDD" id="cd00165">
    <property type="entry name" value="S4"/>
    <property type="match status" value="1"/>
</dbReference>
<dbReference type="InterPro" id="IPR020103">
    <property type="entry name" value="PsdUridine_synth_cat_dom_sf"/>
</dbReference>
<dbReference type="PROSITE" id="PS50889">
    <property type="entry name" value="S4"/>
    <property type="match status" value="1"/>
</dbReference>
<evidence type="ECO:0000256" key="10">
    <source>
        <dbReference type="ARBA" id="ARBA00031975"/>
    </source>
</evidence>
<evidence type="ECO:0000256" key="9">
    <source>
        <dbReference type="ARBA" id="ARBA00030705"/>
    </source>
</evidence>
<evidence type="ECO:0000256" key="11">
    <source>
        <dbReference type="ARBA" id="ARBA00033053"/>
    </source>
</evidence>
<comment type="similarity">
    <text evidence="3">Belongs to the pseudouridine synthase RluA family.</text>
</comment>
<dbReference type="SUPFAM" id="SSF55174">
    <property type="entry name" value="Alpha-L RNA-binding motif"/>
    <property type="match status" value="1"/>
</dbReference>
<dbReference type="Pfam" id="PF01479">
    <property type="entry name" value="S4"/>
    <property type="match status" value="1"/>
</dbReference>
<evidence type="ECO:0000256" key="7">
    <source>
        <dbReference type="ARBA" id="ARBA00022884"/>
    </source>
</evidence>
<evidence type="ECO:0000256" key="8">
    <source>
        <dbReference type="ARBA" id="ARBA00023235"/>
    </source>
</evidence>
<protein>
    <recommendedName>
        <fullName evidence="5">Ribosomal large subunit pseudouridine synthase C</fullName>
        <ecNumber evidence="4">5.4.99.24</ecNumber>
    </recommendedName>
    <alternativeName>
        <fullName evidence="9">23S rRNA pseudouridine(955/2504/2580) synthase</fullName>
    </alternativeName>
    <alternativeName>
        <fullName evidence="10">rRNA pseudouridylate synthase C</fullName>
    </alternativeName>
    <alternativeName>
        <fullName evidence="11">rRNA-uridine isomerase C</fullName>
    </alternativeName>
</protein>
<dbReference type="GO" id="GO:0160141">
    <property type="term" value="F:23S rRNA pseudouridine(955/2504/2580) synthase activity"/>
    <property type="evidence" value="ECO:0007669"/>
    <property type="project" value="UniProtKB-EC"/>
</dbReference>
<proteinExistence type="inferred from homology"/>
<dbReference type="CDD" id="cd02869">
    <property type="entry name" value="PseudoU_synth_RluA_like"/>
    <property type="match status" value="1"/>
</dbReference>
<dbReference type="InterPro" id="IPR006225">
    <property type="entry name" value="PsdUridine_synth_RluC/D"/>
</dbReference>
<feature type="domain" description="RNA-binding S4" evidence="12">
    <location>
        <begin position="21"/>
        <end position="80"/>
    </location>
</feature>
<dbReference type="NCBIfam" id="TIGR00005">
    <property type="entry name" value="rluA_subfam"/>
    <property type="match status" value="1"/>
</dbReference>
<dbReference type="PROSITE" id="PS01129">
    <property type="entry name" value="PSI_RLU"/>
    <property type="match status" value="1"/>
</dbReference>
<name>A0A3B0YTV2_9ZZZZ</name>
<dbReference type="InterPro" id="IPR050188">
    <property type="entry name" value="RluA_PseudoU_synthase"/>
</dbReference>